<accession>A0A086KEL5</accession>
<protein>
    <submittedName>
        <fullName evidence="1">Uncharacterized protein</fullName>
    </submittedName>
</protein>
<comment type="caution">
    <text evidence="1">The sequence shown here is derived from an EMBL/GenBank/DDBJ whole genome shotgun (WGS) entry which is preliminary data.</text>
</comment>
<reference evidence="1 2" key="1">
    <citation type="submission" date="2014-03" db="EMBL/GenBank/DDBJ databases">
        <authorList>
            <person name="Sibley D."/>
            <person name="Venepally P."/>
            <person name="Karamycheva S."/>
            <person name="Hadjithomas M."/>
            <person name="Khan A."/>
            <person name="Brunk B."/>
            <person name="Roos D."/>
            <person name="Caler E."/>
            <person name="Lorenzi H."/>
        </authorList>
    </citation>
    <scope>NUCLEOTIDE SEQUENCE [LARGE SCALE GENOMIC DNA]</scope>
    <source>
        <strain evidence="2">p89</strain>
    </source>
</reference>
<dbReference type="EMBL" id="AEYI02000986">
    <property type="protein sequence ID" value="KFG42833.1"/>
    <property type="molecule type" value="Genomic_DNA"/>
</dbReference>
<evidence type="ECO:0000313" key="2">
    <source>
        <dbReference type="Proteomes" id="UP000028828"/>
    </source>
</evidence>
<evidence type="ECO:0000313" key="1">
    <source>
        <dbReference type="EMBL" id="KFG42833.1"/>
    </source>
</evidence>
<name>A0A086KEL5_TOXGO</name>
<sequence>MLSEPKREEQEAVTHLRCIREFCSLSGSHRNSGKRICLLSSFIKTYSSFSACLFQVSTTTVTRQICLRIESLLTEEPDLTQTDGGLPMGNQQSDWCKEIDARQNMQLRKARQRRENDAGQRV</sequence>
<dbReference type="AlphaFoldDB" id="A0A086KEL5"/>
<dbReference type="Proteomes" id="UP000028828">
    <property type="component" value="Unassembled WGS sequence"/>
</dbReference>
<proteinExistence type="predicted"/>
<gene>
    <name evidence="1" type="ORF">TGP89_225435</name>
</gene>
<organism evidence="1 2">
    <name type="scientific">Toxoplasma gondii p89</name>
    <dbReference type="NCBI Taxonomy" id="943119"/>
    <lineage>
        <taxon>Eukaryota</taxon>
        <taxon>Sar</taxon>
        <taxon>Alveolata</taxon>
        <taxon>Apicomplexa</taxon>
        <taxon>Conoidasida</taxon>
        <taxon>Coccidia</taxon>
        <taxon>Eucoccidiorida</taxon>
        <taxon>Eimeriorina</taxon>
        <taxon>Sarcocystidae</taxon>
        <taxon>Toxoplasma</taxon>
    </lineage>
</organism>
<dbReference type="VEuPathDB" id="ToxoDB:TGP89_225435"/>